<evidence type="ECO:0000256" key="12">
    <source>
        <dbReference type="NCBIfam" id="TIGR00551"/>
    </source>
</evidence>
<evidence type="ECO:0000256" key="6">
    <source>
        <dbReference type="ARBA" id="ARBA00022630"/>
    </source>
</evidence>
<keyword evidence="8 13" id="KW-0274">FAD</keyword>
<evidence type="ECO:0000256" key="1">
    <source>
        <dbReference type="ARBA" id="ARBA00001974"/>
    </source>
</evidence>
<sequence>MARVLVIGSGIAGLVAATRIHEEAAHTHEVVLATKGDLGLSNTRYAQGGIAAVMFAQDDVEAHIADTLVAGAGLCDPEAVRVLCAEGPARIRDLVAAGVEFDRDTTGEFARGLEAAHSFPRVLHAGGDATGARIEEALTARARASAVAIHEHTFLTDLLLSDGRVVGARLLDGEAGVLEVRADAVVLATGGAGRLYPYTSNPAVATGDGLAAAARAGAALADLEFYQFHPTTLALPGNFLVSEAVRGEGAVLRDADGERFMLAVHPGAELAPRDVVARAVADRMAATGAPVYLDATAFGADVLARRFPSIDAAVHGAGLDWAREPVPITPAAHYWMGGVVTDLWGRSSLPGLYAVGEVARTGVHGANRLASNSLLEGAVFAHRAVRALVDPDAAGPWPTRPPSGASEPAGEPRPRGGTAPFSRAAVQDVMWDAVGLRRDGAGLARAIRTLDGWAADAPAPHSPAEHEDANLLLLARLTARAALARPASVGAHFRTDSGAAPALTRAGAASVEVAVGAC</sequence>
<dbReference type="Pfam" id="PF00890">
    <property type="entry name" value="FAD_binding_2"/>
    <property type="match status" value="1"/>
</dbReference>
<reference evidence="17 18" key="1">
    <citation type="submission" date="2019-03" db="EMBL/GenBank/DDBJ databases">
        <title>Genomic features of bacteria from cold environments.</title>
        <authorList>
            <person name="Shen L."/>
        </authorList>
    </citation>
    <scope>NUCLEOTIDE SEQUENCE [LARGE SCALE GENOMIC DNA]</scope>
    <source>
        <strain evidence="18">T3246-1</strain>
    </source>
</reference>
<gene>
    <name evidence="17" type="primary">nadB</name>
    <name evidence="17" type="ORF">EXU48_10920</name>
</gene>
<evidence type="ECO:0000259" key="16">
    <source>
        <dbReference type="Pfam" id="PF02910"/>
    </source>
</evidence>
<dbReference type="InterPro" id="IPR036188">
    <property type="entry name" value="FAD/NAD-bd_sf"/>
</dbReference>
<comment type="catalytic activity">
    <reaction evidence="11">
        <text>L-aspartate + O2 = iminosuccinate + H2O2</text>
        <dbReference type="Rhea" id="RHEA:25876"/>
        <dbReference type="ChEBI" id="CHEBI:15379"/>
        <dbReference type="ChEBI" id="CHEBI:16240"/>
        <dbReference type="ChEBI" id="CHEBI:29991"/>
        <dbReference type="ChEBI" id="CHEBI:77875"/>
        <dbReference type="EC" id="1.4.3.16"/>
    </reaction>
    <physiologicalReaction direction="left-to-right" evidence="11">
        <dbReference type="Rhea" id="RHEA:25877"/>
    </physiologicalReaction>
</comment>
<feature type="domain" description="Fumarate reductase/succinate dehydrogenase flavoprotein-like C-terminal" evidence="16">
    <location>
        <begin position="423"/>
        <end position="497"/>
    </location>
</feature>
<keyword evidence="6 13" id="KW-0285">Flavoprotein</keyword>
<keyword evidence="9 13" id="KW-0560">Oxidoreductase</keyword>
<comment type="subcellular location">
    <subcellularLocation>
        <location evidence="13">Cytoplasm</location>
    </subcellularLocation>
</comment>
<dbReference type="GO" id="GO:0008734">
    <property type="term" value="F:L-aspartate oxidase activity"/>
    <property type="evidence" value="ECO:0007669"/>
    <property type="project" value="UniProtKB-EC"/>
</dbReference>
<dbReference type="PANTHER" id="PTHR42716">
    <property type="entry name" value="L-ASPARTATE OXIDASE"/>
    <property type="match status" value="1"/>
</dbReference>
<dbReference type="InterPro" id="IPR027477">
    <property type="entry name" value="Succ_DH/fumarate_Rdtase_cat_sf"/>
</dbReference>
<dbReference type="Gene3D" id="3.50.50.60">
    <property type="entry name" value="FAD/NAD(P)-binding domain"/>
    <property type="match status" value="1"/>
</dbReference>
<dbReference type="Pfam" id="PF02910">
    <property type="entry name" value="Succ_DH_flav_C"/>
    <property type="match status" value="1"/>
</dbReference>
<comment type="pathway">
    <text evidence="2 13">Cofactor biosynthesis; NAD(+) biosynthesis; iminoaspartate from L-aspartate (oxidase route): step 1/1.</text>
</comment>
<evidence type="ECO:0000256" key="13">
    <source>
        <dbReference type="RuleBase" id="RU362049"/>
    </source>
</evidence>
<dbReference type="InterPro" id="IPR005288">
    <property type="entry name" value="NadB"/>
</dbReference>
<evidence type="ECO:0000256" key="3">
    <source>
        <dbReference type="ARBA" id="ARBA00008562"/>
    </source>
</evidence>
<dbReference type="Gene3D" id="3.90.700.10">
    <property type="entry name" value="Succinate dehydrogenase/fumarate reductase flavoprotein, catalytic domain"/>
    <property type="match status" value="1"/>
</dbReference>
<proteinExistence type="inferred from homology"/>
<evidence type="ECO:0000256" key="5">
    <source>
        <dbReference type="ARBA" id="ARBA00021901"/>
    </source>
</evidence>
<feature type="region of interest" description="Disordered" evidence="14">
    <location>
        <begin position="391"/>
        <end position="420"/>
    </location>
</feature>
<feature type="domain" description="FAD-dependent oxidoreductase 2 FAD-binding" evidence="15">
    <location>
        <begin position="4"/>
        <end position="374"/>
    </location>
</feature>
<dbReference type="Gene3D" id="1.20.58.100">
    <property type="entry name" value="Fumarate reductase/succinate dehydrogenase flavoprotein-like, C-terminal domain"/>
    <property type="match status" value="1"/>
</dbReference>
<protein>
    <recommendedName>
        <fullName evidence="5 12">L-aspartate oxidase</fullName>
        <ecNumber evidence="4 12">1.4.3.16</ecNumber>
    </recommendedName>
</protein>
<dbReference type="PRINTS" id="PR00368">
    <property type="entry name" value="FADPNR"/>
</dbReference>
<comment type="similarity">
    <text evidence="3 13">Belongs to the FAD-dependent oxidoreductase 2 family. NadB subfamily.</text>
</comment>
<dbReference type="NCBIfam" id="TIGR00551">
    <property type="entry name" value="nadB"/>
    <property type="match status" value="1"/>
</dbReference>
<dbReference type="InterPro" id="IPR015939">
    <property type="entry name" value="Fum_Rdtase/Succ_DH_flav-like_C"/>
</dbReference>
<evidence type="ECO:0000256" key="11">
    <source>
        <dbReference type="ARBA" id="ARBA00048305"/>
    </source>
</evidence>
<evidence type="ECO:0000256" key="9">
    <source>
        <dbReference type="ARBA" id="ARBA00023002"/>
    </source>
</evidence>
<name>A0ABY2E543_9MICO</name>
<dbReference type="RefSeq" id="WP_133107693.1">
    <property type="nucleotide sequence ID" value="NZ_SMNA01000005.1"/>
</dbReference>
<dbReference type="PANTHER" id="PTHR42716:SF2">
    <property type="entry name" value="L-ASPARTATE OXIDASE, CHLOROPLASTIC"/>
    <property type="match status" value="1"/>
</dbReference>
<dbReference type="InterPro" id="IPR037099">
    <property type="entry name" value="Fum_R/Succ_DH_flav-like_C_sf"/>
</dbReference>
<dbReference type="Proteomes" id="UP000504882">
    <property type="component" value="Unassembled WGS sequence"/>
</dbReference>
<dbReference type="InterPro" id="IPR003953">
    <property type="entry name" value="FAD-dep_OxRdtase_2_FAD-bd"/>
</dbReference>
<evidence type="ECO:0000256" key="10">
    <source>
        <dbReference type="ARBA" id="ARBA00029426"/>
    </source>
</evidence>
<evidence type="ECO:0000259" key="15">
    <source>
        <dbReference type="Pfam" id="PF00890"/>
    </source>
</evidence>
<comment type="function">
    <text evidence="10">Catalyzes the oxidation of L-aspartate to iminoaspartate, the first step in the de novo biosynthesis of NAD(+).</text>
</comment>
<keyword evidence="18" id="KW-1185">Reference proteome</keyword>
<organism evidence="17 18">
    <name type="scientific">Occultella glacieicola</name>
    <dbReference type="NCBI Taxonomy" id="2518684"/>
    <lineage>
        <taxon>Bacteria</taxon>
        <taxon>Bacillati</taxon>
        <taxon>Actinomycetota</taxon>
        <taxon>Actinomycetes</taxon>
        <taxon>Micrococcales</taxon>
        <taxon>Ruaniaceae</taxon>
        <taxon>Occultella</taxon>
    </lineage>
</organism>
<evidence type="ECO:0000256" key="7">
    <source>
        <dbReference type="ARBA" id="ARBA00022642"/>
    </source>
</evidence>
<dbReference type="SUPFAM" id="SSF51905">
    <property type="entry name" value="FAD/NAD(P)-binding domain"/>
    <property type="match status" value="1"/>
</dbReference>
<dbReference type="EC" id="1.4.3.16" evidence="4 12"/>
<accession>A0ABY2E543</accession>
<evidence type="ECO:0000313" key="18">
    <source>
        <dbReference type="Proteomes" id="UP000504882"/>
    </source>
</evidence>
<evidence type="ECO:0000256" key="14">
    <source>
        <dbReference type="SAM" id="MobiDB-lite"/>
    </source>
</evidence>
<keyword evidence="7 13" id="KW-0662">Pyridine nucleotide biosynthesis</keyword>
<comment type="caution">
    <text evidence="17">The sequence shown here is derived from an EMBL/GenBank/DDBJ whole genome shotgun (WGS) entry which is preliminary data.</text>
</comment>
<comment type="cofactor">
    <cofactor evidence="1 13">
        <name>FAD</name>
        <dbReference type="ChEBI" id="CHEBI:57692"/>
    </cofactor>
</comment>
<evidence type="ECO:0000256" key="8">
    <source>
        <dbReference type="ARBA" id="ARBA00022827"/>
    </source>
</evidence>
<dbReference type="EMBL" id="SMNA01000005">
    <property type="protein sequence ID" value="TDE93967.1"/>
    <property type="molecule type" value="Genomic_DNA"/>
</dbReference>
<dbReference type="SUPFAM" id="SSF46977">
    <property type="entry name" value="Succinate dehydrogenase/fumarate reductase flavoprotein C-terminal domain"/>
    <property type="match status" value="1"/>
</dbReference>
<evidence type="ECO:0000256" key="2">
    <source>
        <dbReference type="ARBA" id="ARBA00004950"/>
    </source>
</evidence>
<evidence type="ECO:0000313" key="17">
    <source>
        <dbReference type="EMBL" id="TDE93967.1"/>
    </source>
</evidence>
<evidence type="ECO:0000256" key="4">
    <source>
        <dbReference type="ARBA" id="ARBA00012173"/>
    </source>
</evidence>
<dbReference type="SUPFAM" id="SSF56425">
    <property type="entry name" value="Succinate dehydrogenase/fumarate reductase flavoprotein, catalytic domain"/>
    <property type="match status" value="1"/>
</dbReference>